<dbReference type="GO" id="GO:0006281">
    <property type="term" value="P:DNA repair"/>
    <property type="evidence" value="ECO:0007669"/>
    <property type="project" value="UniProtKB-UniRule"/>
</dbReference>
<dbReference type="Pfam" id="PF11799">
    <property type="entry name" value="IMS_C"/>
    <property type="match status" value="1"/>
</dbReference>
<dbReference type="InterPro" id="IPR050116">
    <property type="entry name" value="DNA_polymerase-Y"/>
</dbReference>
<comment type="subcellular location">
    <subcellularLocation>
        <location evidence="1 15">Cytoplasm</location>
    </subcellularLocation>
</comment>
<dbReference type="InterPro" id="IPR022880">
    <property type="entry name" value="DNApol_IV"/>
</dbReference>
<evidence type="ECO:0000256" key="11">
    <source>
        <dbReference type="ARBA" id="ARBA00022932"/>
    </source>
</evidence>
<keyword evidence="18" id="KW-1185">Reference proteome</keyword>
<keyword evidence="12 15" id="KW-0238">DNA-binding</keyword>
<dbReference type="GO" id="GO:0005829">
    <property type="term" value="C:cytosol"/>
    <property type="evidence" value="ECO:0007669"/>
    <property type="project" value="TreeGrafter"/>
</dbReference>
<keyword evidence="10 15" id="KW-0460">Magnesium</keyword>
<dbReference type="OrthoDB" id="9808813at2"/>
<dbReference type="Gene3D" id="1.10.150.20">
    <property type="entry name" value="5' to 3' exonuclease, C-terminal subdomain"/>
    <property type="match status" value="1"/>
</dbReference>
<dbReference type="AlphaFoldDB" id="A0A5B8VQU0"/>
<evidence type="ECO:0000256" key="4">
    <source>
        <dbReference type="ARBA" id="ARBA00022490"/>
    </source>
</evidence>
<comment type="similarity">
    <text evidence="2 15">Belongs to the DNA polymerase type-Y family.</text>
</comment>
<dbReference type="InterPro" id="IPR017961">
    <property type="entry name" value="DNA_pol_Y-fam_little_finger"/>
</dbReference>
<dbReference type="InterPro" id="IPR036775">
    <property type="entry name" value="DNA_pol_Y-fam_lit_finger_sf"/>
</dbReference>
<keyword evidence="9 15" id="KW-0227">DNA damage</keyword>
<dbReference type="KEGG" id="agi:FSB73_19120"/>
<dbReference type="Gene3D" id="3.30.1490.100">
    <property type="entry name" value="DNA polymerase, Y-family, little finger domain"/>
    <property type="match status" value="1"/>
</dbReference>
<evidence type="ECO:0000256" key="3">
    <source>
        <dbReference type="ARBA" id="ARBA00022457"/>
    </source>
</evidence>
<keyword evidence="13 15" id="KW-0234">DNA repair</keyword>
<dbReference type="SUPFAM" id="SSF56672">
    <property type="entry name" value="DNA/RNA polymerases"/>
    <property type="match status" value="1"/>
</dbReference>
<evidence type="ECO:0000256" key="10">
    <source>
        <dbReference type="ARBA" id="ARBA00022842"/>
    </source>
</evidence>
<dbReference type="Pfam" id="PF00817">
    <property type="entry name" value="IMS"/>
    <property type="match status" value="1"/>
</dbReference>
<evidence type="ECO:0000313" key="18">
    <source>
        <dbReference type="Proteomes" id="UP000321291"/>
    </source>
</evidence>
<dbReference type="GO" id="GO:0000287">
    <property type="term" value="F:magnesium ion binding"/>
    <property type="evidence" value="ECO:0007669"/>
    <property type="project" value="UniProtKB-UniRule"/>
</dbReference>
<comment type="catalytic activity">
    <reaction evidence="14 15">
        <text>DNA(n) + a 2'-deoxyribonucleoside 5'-triphosphate = DNA(n+1) + diphosphate</text>
        <dbReference type="Rhea" id="RHEA:22508"/>
        <dbReference type="Rhea" id="RHEA-COMP:17339"/>
        <dbReference type="Rhea" id="RHEA-COMP:17340"/>
        <dbReference type="ChEBI" id="CHEBI:33019"/>
        <dbReference type="ChEBI" id="CHEBI:61560"/>
        <dbReference type="ChEBI" id="CHEBI:173112"/>
        <dbReference type="EC" id="2.7.7.7"/>
    </reaction>
</comment>
<keyword evidence="6 15" id="KW-0548">Nucleotidyltransferase</keyword>
<evidence type="ECO:0000256" key="2">
    <source>
        <dbReference type="ARBA" id="ARBA00010945"/>
    </source>
</evidence>
<feature type="site" description="Substrate discrimination" evidence="15">
    <location>
        <position position="16"/>
    </location>
</feature>
<dbReference type="Gene3D" id="3.30.70.270">
    <property type="match status" value="1"/>
</dbReference>
<keyword evidence="11 15" id="KW-0239">DNA-directed DNA polymerase</keyword>
<dbReference type="CDD" id="cd03586">
    <property type="entry name" value="PolY_Pol_IV_kappa"/>
    <property type="match status" value="1"/>
</dbReference>
<name>A0A5B8VQU0_9BACT</name>
<evidence type="ECO:0000256" key="13">
    <source>
        <dbReference type="ARBA" id="ARBA00023204"/>
    </source>
</evidence>
<dbReference type="PROSITE" id="PS50173">
    <property type="entry name" value="UMUC"/>
    <property type="match status" value="1"/>
</dbReference>
<evidence type="ECO:0000256" key="7">
    <source>
        <dbReference type="ARBA" id="ARBA00022705"/>
    </source>
</evidence>
<comment type="subunit">
    <text evidence="15">Monomer.</text>
</comment>
<dbReference type="PANTHER" id="PTHR11076">
    <property type="entry name" value="DNA REPAIR POLYMERASE UMUC / TRANSFERASE FAMILY MEMBER"/>
    <property type="match status" value="1"/>
</dbReference>
<accession>A0A5B8VQU0</accession>
<dbReference type="InterPro" id="IPR043128">
    <property type="entry name" value="Rev_trsase/Diguanyl_cyclase"/>
</dbReference>
<evidence type="ECO:0000256" key="9">
    <source>
        <dbReference type="ARBA" id="ARBA00022763"/>
    </source>
</evidence>
<evidence type="ECO:0000259" key="16">
    <source>
        <dbReference type="PROSITE" id="PS50173"/>
    </source>
</evidence>
<reference evidence="17 18" key="1">
    <citation type="journal article" date="2017" name="Int. J. Syst. Evol. Microbiol.">
        <title>Arachidicoccus ginsenosidivorans sp. nov., with ginsenoside-converting activity isolated from ginseng cultivating soil.</title>
        <authorList>
            <person name="Siddiqi M.Z."/>
            <person name="Aslam Z."/>
            <person name="Im W.T."/>
        </authorList>
    </citation>
    <scope>NUCLEOTIDE SEQUENCE [LARGE SCALE GENOMIC DNA]</scope>
    <source>
        <strain evidence="17 18">Gsoil 809</strain>
    </source>
</reference>
<dbReference type="GO" id="GO:0003887">
    <property type="term" value="F:DNA-directed DNA polymerase activity"/>
    <property type="evidence" value="ECO:0007669"/>
    <property type="project" value="UniProtKB-UniRule"/>
</dbReference>
<keyword evidence="8 15" id="KW-0479">Metal-binding</keyword>
<dbReference type="RefSeq" id="WP_146785857.1">
    <property type="nucleotide sequence ID" value="NZ_CP042434.1"/>
</dbReference>
<dbReference type="InterPro" id="IPR001126">
    <property type="entry name" value="UmuC"/>
</dbReference>
<feature type="binding site" evidence="15">
    <location>
        <position position="11"/>
    </location>
    <ligand>
        <name>Mg(2+)</name>
        <dbReference type="ChEBI" id="CHEBI:18420"/>
    </ligand>
</feature>
<dbReference type="SUPFAM" id="SSF100879">
    <property type="entry name" value="Lesion bypass DNA polymerase (Y-family), little finger domain"/>
    <property type="match status" value="1"/>
</dbReference>
<feature type="active site" evidence="15">
    <location>
        <position position="105"/>
    </location>
</feature>
<feature type="domain" description="UmuC" evidence="16">
    <location>
        <begin position="7"/>
        <end position="185"/>
    </location>
</feature>
<evidence type="ECO:0000313" key="17">
    <source>
        <dbReference type="EMBL" id="QEC73451.1"/>
    </source>
</evidence>
<dbReference type="GO" id="GO:0009432">
    <property type="term" value="P:SOS response"/>
    <property type="evidence" value="ECO:0007669"/>
    <property type="project" value="TreeGrafter"/>
</dbReference>
<protein>
    <recommendedName>
        <fullName evidence="15">DNA polymerase IV</fullName>
        <shortName evidence="15">Pol IV</shortName>
        <ecNumber evidence="15">2.7.7.7</ecNumber>
    </recommendedName>
</protein>
<dbReference type="EMBL" id="CP042434">
    <property type="protein sequence ID" value="QEC73451.1"/>
    <property type="molecule type" value="Genomic_DNA"/>
</dbReference>
<evidence type="ECO:0000256" key="1">
    <source>
        <dbReference type="ARBA" id="ARBA00004496"/>
    </source>
</evidence>
<evidence type="ECO:0000256" key="5">
    <source>
        <dbReference type="ARBA" id="ARBA00022679"/>
    </source>
</evidence>
<comment type="cofactor">
    <cofactor evidence="15">
        <name>Mg(2+)</name>
        <dbReference type="ChEBI" id="CHEBI:18420"/>
    </cofactor>
    <text evidence="15">Binds 2 magnesium ions per subunit.</text>
</comment>
<gene>
    <name evidence="15 17" type="primary">dinB</name>
    <name evidence="17" type="ORF">FSB73_19120</name>
</gene>
<dbReference type="InterPro" id="IPR043502">
    <property type="entry name" value="DNA/RNA_pol_sf"/>
</dbReference>
<dbReference type="GO" id="GO:0006261">
    <property type="term" value="P:DNA-templated DNA replication"/>
    <property type="evidence" value="ECO:0007669"/>
    <property type="project" value="UniProtKB-UniRule"/>
</dbReference>
<keyword evidence="5 15" id="KW-0808">Transferase</keyword>
<dbReference type="Proteomes" id="UP000321291">
    <property type="component" value="Chromosome"/>
</dbReference>
<dbReference type="HAMAP" id="MF_01113">
    <property type="entry name" value="DNApol_IV"/>
    <property type="match status" value="1"/>
</dbReference>
<feature type="binding site" evidence="15">
    <location>
        <position position="104"/>
    </location>
    <ligand>
        <name>Mg(2+)</name>
        <dbReference type="ChEBI" id="CHEBI:18420"/>
    </ligand>
</feature>
<keyword evidence="4 15" id="KW-0963">Cytoplasm</keyword>
<keyword evidence="3 15" id="KW-0515">Mutator protein</keyword>
<dbReference type="Gene3D" id="3.40.1170.60">
    <property type="match status" value="1"/>
</dbReference>
<dbReference type="EC" id="2.7.7.7" evidence="15"/>
<comment type="function">
    <text evidence="15">Poorly processive, error-prone DNA polymerase involved in untargeted mutagenesis. Copies undamaged DNA at stalled replication forks, which arise in vivo from mismatched or misaligned primer ends. These misaligned primers can be extended by PolIV. Exhibits no 3'-5' exonuclease (proofreading) activity. May be involved in translesional synthesis, in conjunction with the beta clamp from PolIII.</text>
</comment>
<evidence type="ECO:0000256" key="8">
    <source>
        <dbReference type="ARBA" id="ARBA00022723"/>
    </source>
</evidence>
<sequence length="403" mass="45223">MDNPRHIIHMDLDSFFVSVERLKNSKLMGIPVIVGGGDRGVVAACSYEARKFGVRSAMPMRQARFLCPDATIISGDHEDYSKYSRLVTEVIASSVPLYEKASIDEFYADLTGMDRYFGTAMFCKELKTKIVKESGLPITYGLASNKLLGKVATNEVKPNGQIEVPLGTERAYLAPLAVEKMPMVGQKTATLLKDMGVSTIKILSEIPPEMLIRLLGKNGSTLSRRARGVDDTPVIPYIEQKSISTEDTFSCDTMDLDFLQSRLVRMIEKIGFELRHQKKMTGCVTLKLRYADFNTVTKQCRIAYTASDHTLLETAAALLRKLYDRRLLVRLLGVRFTDLVTGAHQISLFDDTQEMISLYQQIDSIKSQFGPLSLIRASGVDKPDKDRQRVKQRALQLQRAYKT</sequence>
<dbReference type="NCBIfam" id="NF002677">
    <property type="entry name" value="PRK02406.1"/>
    <property type="match status" value="1"/>
</dbReference>
<dbReference type="FunFam" id="3.40.1170.60:FF:000001">
    <property type="entry name" value="DNA polymerase IV"/>
    <property type="match status" value="1"/>
</dbReference>
<proteinExistence type="inferred from homology"/>
<dbReference type="GO" id="GO:0042276">
    <property type="term" value="P:error-prone translesion synthesis"/>
    <property type="evidence" value="ECO:0007669"/>
    <property type="project" value="TreeGrafter"/>
</dbReference>
<evidence type="ECO:0000256" key="12">
    <source>
        <dbReference type="ARBA" id="ARBA00023125"/>
    </source>
</evidence>
<organism evidence="17 18">
    <name type="scientific">Arachidicoccus ginsenosidivorans</name>
    <dbReference type="NCBI Taxonomy" id="496057"/>
    <lineage>
        <taxon>Bacteria</taxon>
        <taxon>Pseudomonadati</taxon>
        <taxon>Bacteroidota</taxon>
        <taxon>Chitinophagia</taxon>
        <taxon>Chitinophagales</taxon>
        <taxon>Chitinophagaceae</taxon>
        <taxon>Arachidicoccus</taxon>
    </lineage>
</organism>
<evidence type="ECO:0000256" key="6">
    <source>
        <dbReference type="ARBA" id="ARBA00022695"/>
    </source>
</evidence>
<dbReference type="GO" id="GO:0003684">
    <property type="term" value="F:damaged DNA binding"/>
    <property type="evidence" value="ECO:0007669"/>
    <property type="project" value="InterPro"/>
</dbReference>
<keyword evidence="7 15" id="KW-0235">DNA replication</keyword>
<dbReference type="PANTHER" id="PTHR11076:SF33">
    <property type="entry name" value="DNA POLYMERASE KAPPA"/>
    <property type="match status" value="1"/>
</dbReference>
<evidence type="ECO:0000256" key="14">
    <source>
        <dbReference type="ARBA" id="ARBA00049244"/>
    </source>
</evidence>
<evidence type="ECO:0000256" key="15">
    <source>
        <dbReference type="HAMAP-Rule" id="MF_01113"/>
    </source>
</evidence>